<organism evidence="1 2">
    <name type="scientific">Bacillus mobilis</name>
    <dbReference type="NCBI Taxonomy" id="2026190"/>
    <lineage>
        <taxon>Bacteria</taxon>
        <taxon>Bacillati</taxon>
        <taxon>Bacillota</taxon>
        <taxon>Bacilli</taxon>
        <taxon>Bacillales</taxon>
        <taxon>Bacillaceae</taxon>
        <taxon>Bacillus</taxon>
        <taxon>Bacillus cereus group</taxon>
    </lineage>
</organism>
<dbReference type="AlphaFoldDB" id="A0A1Y6AXY1"/>
<evidence type="ECO:0000313" key="2">
    <source>
        <dbReference type="Proteomes" id="UP000194439"/>
    </source>
</evidence>
<reference evidence="2" key="1">
    <citation type="submission" date="2017-04" db="EMBL/GenBank/DDBJ databases">
        <authorList>
            <person name="Criscuolo A."/>
        </authorList>
    </citation>
    <scope>NUCLEOTIDE SEQUENCE [LARGE SCALE GENOMIC DNA]</scope>
</reference>
<dbReference type="EMBL" id="FWZD01000077">
    <property type="protein sequence ID" value="SME51284.1"/>
    <property type="molecule type" value="Genomic_DNA"/>
</dbReference>
<proteinExistence type="predicted"/>
<protein>
    <submittedName>
        <fullName evidence="1">Uncharacterized protein</fullName>
    </submittedName>
</protein>
<gene>
    <name evidence="1" type="ORF">BACERE00185_05676</name>
</gene>
<evidence type="ECO:0000313" key="1">
    <source>
        <dbReference type="EMBL" id="SME51284.1"/>
    </source>
</evidence>
<sequence>MGISKVITLSTTHIEEETALFWDSKTRKQLIVFEMNMNQYHILPKVRRNKKKYINGAEQVVTSNGLERQFESSAPNKKAGVILKCNCTSI</sequence>
<accession>A0A1Y6AXY1</accession>
<dbReference type="Proteomes" id="UP000194439">
    <property type="component" value="Unassembled WGS sequence"/>
</dbReference>
<name>A0A1Y6AXY1_9BACI</name>